<dbReference type="GO" id="GO:0005524">
    <property type="term" value="F:ATP binding"/>
    <property type="evidence" value="ECO:0007669"/>
    <property type="project" value="UniProtKB-UniRule"/>
</dbReference>
<evidence type="ECO:0000256" key="2">
    <source>
        <dbReference type="ARBA" id="ARBA00008226"/>
    </source>
</evidence>
<evidence type="ECO:0000256" key="7">
    <source>
        <dbReference type="ARBA" id="ARBA00022917"/>
    </source>
</evidence>
<dbReference type="RefSeq" id="WP_312642906.1">
    <property type="nucleotide sequence ID" value="NZ_CP116967.1"/>
</dbReference>
<dbReference type="HAMAP" id="MF_00255">
    <property type="entry name" value="Gly_tRNA_synth_beta"/>
    <property type="match status" value="1"/>
</dbReference>
<comment type="similarity">
    <text evidence="2 10">Belongs to the class-II aminoacyl-tRNA synthetase family.</text>
</comment>
<dbReference type="InterPro" id="IPR008909">
    <property type="entry name" value="DALR_anticod-bd"/>
</dbReference>
<evidence type="ECO:0000256" key="1">
    <source>
        <dbReference type="ARBA" id="ARBA00004496"/>
    </source>
</evidence>
<keyword evidence="7 10" id="KW-0648">Protein biosynthesis</keyword>
<evidence type="ECO:0000256" key="5">
    <source>
        <dbReference type="ARBA" id="ARBA00022741"/>
    </source>
</evidence>
<keyword evidence="13" id="KW-1185">Reference proteome</keyword>
<sequence length="729" mass="80657">MVTSRAPRKNVKAKSVSKSQAKTVPFLLEIGTEELPSAVLPQALEDLANLGQRLFADSRLKYESLRTVGTPRRLALLAKGVEAQQASLTQNILGPPASAAFDASGQPTKAAWGFAKSQGVPVDQLRIQETPKGPYMAVKTHQRGQSAKRVITGALPQILSKLAFPKAMRWNASRAKFGRPIRWVVALLGDQSLSVEFAGIQSSTMTRGHRFYRAKGKNRGQTFSLTTANNYIEAMKRLGVLVDPEERRRLITQEVSLLANSARGQVDPMYRDELIEAAVFGVEYPHTILGTFQKEFLAVPKPVLISSMKEHQGFFSLMTKDGALLPKFIAVTNMPWGNTPLMTKGNERVLAARLSDAQHFFKEDSKRPLHERVPALEGVLFHHKLGTVRQKVDRVGHLIGWMAEQIGRKDLDEVCRRAALLSKADLTTGMVGEFPTLQGVMGEEYARHDGESAVVCRALGEQYFPRFPEDQLPTELPGVLLAVADRCDSIVAFFAAGMSPSGSEDPLGLRRAAYGLVRIFAETPLRLDITSVVNRALQILDGQGGRVRGTPQTGAEVVAFIFDRLRFYGRQHLGLREDVMEAVIRVPHAMDCDMSDLVARMQALEAMVPQPDFDPLMIGFKRAHRIVEKEQWTNAQAMPEQFVHESERRLFQALGVMQQQVRSSVNDRNYGKALHALLELKGPIDEFFGAVMVNDSDPQTRANRLSLLKATDDLFLTVADLSCLQSASG</sequence>
<comment type="catalytic activity">
    <reaction evidence="9 10">
        <text>tRNA(Gly) + glycine + ATP = glycyl-tRNA(Gly) + AMP + diphosphate</text>
        <dbReference type="Rhea" id="RHEA:16013"/>
        <dbReference type="Rhea" id="RHEA-COMP:9664"/>
        <dbReference type="Rhea" id="RHEA-COMP:9683"/>
        <dbReference type="ChEBI" id="CHEBI:30616"/>
        <dbReference type="ChEBI" id="CHEBI:33019"/>
        <dbReference type="ChEBI" id="CHEBI:57305"/>
        <dbReference type="ChEBI" id="CHEBI:78442"/>
        <dbReference type="ChEBI" id="CHEBI:78522"/>
        <dbReference type="ChEBI" id="CHEBI:456215"/>
        <dbReference type="EC" id="6.1.1.14"/>
    </reaction>
</comment>
<dbReference type="InterPro" id="IPR006194">
    <property type="entry name" value="Gly-tRNA-synth_heterodimer"/>
</dbReference>
<dbReference type="EC" id="6.1.1.14" evidence="10"/>
<keyword evidence="3 10" id="KW-0963">Cytoplasm</keyword>
<accession>A0AA96GBC4</accession>
<dbReference type="InterPro" id="IPR015944">
    <property type="entry name" value="Gly-tRNA-synth_bsu"/>
</dbReference>
<dbReference type="PANTHER" id="PTHR30075">
    <property type="entry name" value="GLYCYL-TRNA SYNTHETASE"/>
    <property type="match status" value="1"/>
</dbReference>
<evidence type="ECO:0000256" key="8">
    <source>
        <dbReference type="ARBA" id="ARBA00023146"/>
    </source>
</evidence>
<dbReference type="NCBIfam" id="TIGR00211">
    <property type="entry name" value="glyS"/>
    <property type="match status" value="1"/>
</dbReference>
<keyword evidence="8 10" id="KW-0030">Aminoacyl-tRNA synthetase</keyword>
<comment type="subcellular location">
    <subcellularLocation>
        <location evidence="1 10">Cytoplasm</location>
    </subcellularLocation>
</comment>
<gene>
    <name evidence="10 12" type="primary">glyS</name>
    <name evidence="12" type="ORF">PP769_18185</name>
</gene>
<dbReference type="SUPFAM" id="SSF109604">
    <property type="entry name" value="HD-domain/PDEase-like"/>
    <property type="match status" value="1"/>
</dbReference>
<evidence type="ECO:0000259" key="11">
    <source>
        <dbReference type="Pfam" id="PF05746"/>
    </source>
</evidence>
<dbReference type="GO" id="GO:0006426">
    <property type="term" value="P:glycyl-tRNA aminoacylation"/>
    <property type="evidence" value="ECO:0007669"/>
    <property type="project" value="UniProtKB-UniRule"/>
</dbReference>
<dbReference type="PRINTS" id="PR01045">
    <property type="entry name" value="TRNASYNTHGB"/>
</dbReference>
<protein>
    <recommendedName>
        <fullName evidence="10">Glycine--tRNA ligase beta subunit</fullName>
        <ecNumber evidence="10">6.1.1.14</ecNumber>
    </recommendedName>
    <alternativeName>
        <fullName evidence="10">Glycyl-tRNA synthetase beta subunit</fullName>
        <shortName evidence="10">GlyRS</shortName>
    </alternativeName>
</protein>
<dbReference type="EMBL" id="CP116967">
    <property type="protein sequence ID" value="WNM57877.1"/>
    <property type="molecule type" value="Genomic_DNA"/>
</dbReference>
<evidence type="ECO:0000313" key="13">
    <source>
        <dbReference type="Proteomes" id="UP001302719"/>
    </source>
</evidence>
<evidence type="ECO:0000256" key="4">
    <source>
        <dbReference type="ARBA" id="ARBA00022598"/>
    </source>
</evidence>
<organism evidence="12 13">
    <name type="scientific">Candidatus Nitrospira allomarina</name>
    <dbReference type="NCBI Taxonomy" id="3020900"/>
    <lineage>
        <taxon>Bacteria</taxon>
        <taxon>Pseudomonadati</taxon>
        <taxon>Nitrospirota</taxon>
        <taxon>Nitrospiria</taxon>
        <taxon>Nitrospirales</taxon>
        <taxon>Nitrospiraceae</taxon>
        <taxon>Nitrospira</taxon>
    </lineage>
</organism>
<dbReference type="AlphaFoldDB" id="A0AA96GBC4"/>
<dbReference type="PANTHER" id="PTHR30075:SF2">
    <property type="entry name" value="GLYCINE--TRNA LIGASE, CHLOROPLASTIC_MITOCHONDRIAL 2"/>
    <property type="match status" value="1"/>
</dbReference>
<comment type="subunit">
    <text evidence="10">Tetramer of two alpha and two beta subunits.</text>
</comment>
<dbReference type="Pfam" id="PF05746">
    <property type="entry name" value="DALR_1"/>
    <property type="match status" value="1"/>
</dbReference>
<feature type="domain" description="DALR anticodon binding" evidence="11">
    <location>
        <begin position="620"/>
        <end position="715"/>
    </location>
</feature>
<dbReference type="KEGG" id="nall:PP769_18185"/>
<keyword evidence="6 10" id="KW-0067">ATP-binding</keyword>
<proteinExistence type="inferred from homology"/>
<evidence type="ECO:0000256" key="10">
    <source>
        <dbReference type="HAMAP-Rule" id="MF_00255"/>
    </source>
</evidence>
<dbReference type="PROSITE" id="PS50861">
    <property type="entry name" value="AA_TRNA_LIGASE_II_GLYAB"/>
    <property type="match status" value="1"/>
</dbReference>
<dbReference type="Pfam" id="PF02092">
    <property type="entry name" value="tRNA_synt_2f"/>
    <property type="match status" value="1"/>
</dbReference>
<keyword evidence="4 10" id="KW-0436">Ligase</keyword>
<name>A0AA96GBC4_9BACT</name>
<dbReference type="Proteomes" id="UP001302719">
    <property type="component" value="Chromosome"/>
</dbReference>
<dbReference type="GO" id="GO:0004814">
    <property type="term" value="F:arginine-tRNA ligase activity"/>
    <property type="evidence" value="ECO:0007669"/>
    <property type="project" value="InterPro"/>
</dbReference>
<evidence type="ECO:0000313" key="12">
    <source>
        <dbReference type="EMBL" id="WNM57877.1"/>
    </source>
</evidence>
<evidence type="ECO:0000256" key="9">
    <source>
        <dbReference type="ARBA" id="ARBA00047937"/>
    </source>
</evidence>
<reference evidence="12 13" key="1">
    <citation type="submission" date="2023-01" db="EMBL/GenBank/DDBJ databases">
        <title>Cultivation and genomic characterization of new, ubiquitous marine nitrite-oxidizing bacteria from the Nitrospirales.</title>
        <authorList>
            <person name="Mueller A.J."/>
            <person name="Daebeler A."/>
            <person name="Herbold C.W."/>
            <person name="Kirkegaard R.H."/>
            <person name="Daims H."/>
        </authorList>
    </citation>
    <scope>NUCLEOTIDE SEQUENCE [LARGE SCALE GENOMIC DNA]</scope>
    <source>
        <strain evidence="12 13">VA</strain>
    </source>
</reference>
<dbReference type="GO" id="GO:0006420">
    <property type="term" value="P:arginyl-tRNA aminoacylation"/>
    <property type="evidence" value="ECO:0007669"/>
    <property type="project" value="InterPro"/>
</dbReference>
<dbReference type="GO" id="GO:0005829">
    <property type="term" value="C:cytosol"/>
    <property type="evidence" value="ECO:0007669"/>
    <property type="project" value="TreeGrafter"/>
</dbReference>
<keyword evidence="5 10" id="KW-0547">Nucleotide-binding</keyword>
<evidence type="ECO:0000256" key="6">
    <source>
        <dbReference type="ARBA" id="ARBA00022840"/>
    </source>
</evidence>
<evidence type="ECO:0000256" key="3">
    <source>
        <dbReference type="ARBA" id="ARBA00022490"/>
    </source>
</evidence>
<dbReference type="GO" id="GO:0004820">
    <property type="term" value="F:glycine-tRNA ligase activity"/>
    <property type="evidence" value="ECO:0007669"/>
    <property type="project" value="UniProtKB-UniRule"/>
</dbReference>